<gene>
    <name evidence="1" type="ORF">SAMN04488542_107117</name>
</gene>
<organism evidence="1 2">
    <name type="scientific">Fontibacillus panacisegetis</name>
    <dbReference type="NCBI Taxonomy" id="670482"/>
    <lineage>
        <taxon>Bacteria</taxon>
        <taxon>Bacillati</taxon>
        <taxon>Bacillota</taxon>
        <taxon>Bacilli</taxon>
        <taxon>Bacillales</taxon>
        <taxon>Paenibacillaceae</taxon>
        <taxon>Fontibacillus</taxon>
    </lineage>
</organism>
<reference evidence="1 2" key="1">
    <citation type="submission" date="2016-10" db="EMBL/GenBank/DDBJ databases">
        <authorList>
            <person name="de Groot N.N."/>
        </authorList>
    </citation>
    <scope>NUCLEOTIDE SEQUENCE [LARGE SCALE GENOMIC DNA]</scope>
    <source>
        <strain evidence="1 2">DSM 28129</strain>
    </source>
</reference>
<dbReference type="AlphaFoldDB" id="A0A1G7JDR6"/>
<proteinExistence type="predicted"/>
<sequence>MKYEWKKHEKALYSAKEKPSSIVVPRQNYIIISGKGNPNEADFSEKASVLYSIAYAIKIRHKAFCTDLEQRKQFDYSDYMVFPLKGVWTSSDPINPLDKDSFIYTIMIKHPDFITKDMFVAAYEAVGRKKPHSLLQEVAFEMLEDSYAFKYCISAHSMMSRNPLQKWTHFQGRINWSVSIITTEKFISPMPGKLRPKRDKRFCGIGLRRVRV</sequence>
<dbReference type="InterPro" id="IPR011256">
    <property type="entry name" value="Reg_factor_effector_dom_sf"/>
</dbReference>
<dbReference type="STRING" id="670482.SAMN04488542_107117"/>
<dbReference type="RefSeq" id="WP_245742310.1">
    <property type="nucleotide sequence ID" value="NZ_FNBG01000007.1"/>
</dbReference>
<evidence type="ECO:0000313" key="1">
    <source>
        <dbReference type="EMBL" id="SDF22914.1"/>
    </source>
</evidence>
<name>A0A1G7JDR6_9BACL</name>
<dbReference type="Gene3D" id="3.20.80.10">
    <property type="entry name" value="Regulatory factor, effector binding domain"/>
    <property type="match status" value="1"/>
</dbReference>
<dbReference type="EMBL" id="FNBG01000007">
    <property type="protein sequence ID" value="SDF22914.1"/>
    <property type="molecule type" value="Genomic_DNA"/>
</dbReference>
<accession>A0A1G7JDR6</accession>
<protein>
    <recommendedName>
        <fullName evidence="3">GyrI-like small molecule binding domain-containing protein</fullName>
    </recommendedName>
</protein>
<evidence type="ECO:0000313" key="2">
    <source>
        <dbReference type="Proteomes" id="UP000198972"/>
    </source>
</evidence>
<evidence type="ECO:0008006" key="3">
    <source>
        <dbReference type="Google" id="ProtNLM"/>
    </source>
</evidence>
<keyword evidence="2" id="KW-1185">Reference proteome</keyword>
<dbReference type="Proteomes" id="UP000198972">
    <property type="component" value="Unassembled WGS sequence"/>
</dbReference>